<keyword evidence="1" id="KW-0812">Transmembrane</keyword>
<evidence type="ECO:0000313" key="2">
    <source>
        <dbReference type="EMBL" id="MBW9053997.1"/>
    </source>
</evidence>
<name>A0ABS7GWJ0_9HYPH</name>
<organism evidence="2 3">
    <name type="scientific">Rhizobium mesosinicum</name>
    <dbReference type="NCBI Taxonomy" id="335017"/>
    <lineage>
        <taxon>Bacteria</taxon>
        <taxon>Pseudomonadati</taxon>
        <taxon>Pseudomonadota</taxon>
        <taxon>Alphaproteobacteria</taxon>
        <taxon>Hyphomicrobiales</taxon>
        <taxon>Rhizobiaceae</taxon>
        <taxon>Rhizobium/Agrobacterium group</taxon>
        <taxon>Rhizobium</taxon>
    </lineage>
</organism>
<dbReference type="RefSeq" id="WP_220335393.1">
    <property type="nucleotide sequence ID" value="NZ_JAEUAK010000005.1"/>
</dbReference>
<feature type="transmembrane region" description="Helical" evidence="1">
    <location>
        <begin position="12"/>
        <end position="36"/>
    </location>
</feature>
<proteinExistence type="predicted"/>
<evidence type="ECO:0000256" key="1">
    <source>
        <dbReference type="SAM" id="Phobius"/>
    </source>
</evidence>
<feature type="transmembrane region" description="Helical" evidence="1">
    <location>
        <begin position="110"/>
        <end position="133"/>
    </location>
</feature>
<keyword evidence="1" id="KW-0472">Membrane</keyword>
<dbReference type="Proteomes" id="UP000717752">
    <property type="component" value="Unassembled WGS sequence"/>
</dbReference>
<evidence type="ECO:0008006" key="4">
    <source>
        <dbReference type="Google" id="ProtNLM"/>
    </source>
</evidence>
<accession>A0ABS7GWJ0</accession>
<keyword evidence="1" id="KW-1133">Transmembrane helix</keyword>
<comment type="caution">
    <text evidence="2">The sequence shown here is derived from an EMBL/GenBank/DDBJ whole genome shotgun (WGS) entry which is preliminary data.</text>
</comment>
<reference evidence="2 3" key="1">
    <citation type="journal article" date="2021" name="MBio">
        <title>Poor Competitiveness of Bradyrhizobium in Pigeon Pea Root Colonization in Indian Soils.</title>
        <authorList>
            <person name="Chalasani D."/>
            <person name="Basu A."/>
            <person name="Pullabhotla S.V.S.R.N."/>
            <person name="Jorrin B."/>
            <person name="Neal A.L."/>
            <person name="Poole P.S."/>
            <person name="Podile A.R."/>
            <person name="Tkacz A."/>
        </authorList>
    </citation>
    <scope>NUCLEOTIDE SEQUENCE [LARGE SCALE GENOMIC DNA]</scope>
    <source>
        <strain evidence="2 3">HU56</strain>
    </source>
</reference>
<dbReference type="EMBL" id="JAEUAK010000005">
    <property type="protein sequence ID" value="MBW9053997.1"/>
    <property type="molecule type" value="Genomic_DNA"/>
</dbReference>
<feature type="transmembrane region" description="Helical" evidence="1">
    <location>
        <begin position="42"/>
        <end position="62"/>
    </location>
</feature>
<keyword evidence="3" id="KW-1185">Reference proteome</keyword>
<evidence type="ECO:0000313" key="3">
    <source>
        <dbReference type="Proteomes" id="UP000717752"/>
    </source>
</evidence>
<protein>
    <recommendedName>
        <fullName evidence="4">Lipoprotein</fullName>
    </recommendedName>
</protein>
<feature type="transmembrane region" description="Helical" evidence="1">
    <location>
        <begin position="83"/>
        <end position="104"/>
    </location>
</feature>
<sequence>MKTIIHAGAGTLAMILIGGFLIATLICELLLDAAAILAVKKAILAGLCLLIPMLAITGGSGFSLARGRDSPAIKRKRGRMKIIAGNGLLILLPLAILLYLRAAAGLFDAAFYAMQTLEVLAGSAQLTLLALNFRDGRKLTRGKRLAAAKTVNAI</sequence>
<gene>
    <name evidence="2" type="ORF">JNB85_16435</name>
</gene>